<accession>A0A7E4VL75</accession>
<dbReference type="AlphaFoldDB" id="A0A7E4VL75"/>
<protein>
    <submittedName>
        <fullName evidence="3">FNIP_C domain-containing protein</fullName>
    </submittedName>
</protein>
<evidence type="ECO:0000313" key="3">
    <source>
        <dbReference type="WBParaSite" id="Pan_g22569.t1"/>
    </source>
</evidence>
<feature type="domain" description="Folliculin-interacting protein C-terminal" evidence="1">
    <location>
        <begin position="8"/>
        <end position="180"/>
    </location>
</feature>
<reference evidence="3" key="2">
    <citation type="submission" date="2020-10" db="UniProtKB">
        <authorList>
            <consortium name="WormBaseParasite"/>
        </authorList>
    </citation>
    <scope>IDENTIFICATION</scope>
</reference>
<organism evidence="2 3">
    <name type="scientific">Panagrellus redivivus</name>
    <name type="common">Microworm</name>
    <dbReference type="NCBI Taxonomy" id="6233"/>
    <lineage>
        <taxon>Eukaryota</taxon>
        <taxon>Metazoa</taxon>
        <taxon>Ecdysozoa</taxon>
        <taxon>Nematoda</taxon>
        <taxon>Chromadorea</taxon>
        <taxon>Rhabditida</taxon>
        <taxon>Tylenchina</taxon>
        <taxon>Panagrolaimomorpha</taxon>
        <taxon>Panagrolaimoidea</taxon>
        <taxon>Panagrolaimidae</taxon>
        <taxon>Panagrellus</taxon>
    </lineage>
</organism>
<name>A0A7E4VL75_PANRE</name>
<dbReference type="Pfam" id="PF14638">
    <property type="entry name" value="FNIP_C"/>
    <property type="match status" value="1"/>
</dbReference>
<reference evidence="2" key="1">
    <citation type="journal article" date="2013" name="Genetics">
        <title>The draft genome and transcriptome of Panagrellus redivivus are shaped by the harsh demands of a free-living lifestyle.</title>
        <authorList>
            <person name="Srinivasan J."/>
            <person name="Dillman A.R."/>
            <person name="Macchietto M.G."/>
            <person name="Heikkinen L."/>
            <person name="Lakso M."/>
            <person name="Fracchia K.M."/>
            <person name="Antoshechkin I."/>
            <person name="Mortazavi A."/>
            <person name="Wong G."/>
            <person name="Sternberg P.W."/>
        </authorList>
    </citation>
    <scope>NUCLEOTIDE SEQUENCE [LARGE SCALE GENOMIC DNA]</scope>
    <source>
        <strain evidence="2">MT8872</strain>
    </source>
</reference>
<dbReference type="InterPro" id="IPR028086">
    <property type="entry name" value="FNIP_C_dom"/>
</dbReference>
<evidence type="ECO:0000259" key="1">
    <source>
        <dbReference type="Pfam" id="PF14638"/>
    </source>
</evidence>
<evidence type="ECO:0000313" key="2">
    <source>
        <dbReference type="Proteomes" id="UP000492821"/>
    </source>
</evidence>
<sequence length="259" mass="29427">MDSYAKFLNRKKDTSIHHQITSNFFGGICDSFFPGFIMQAIDSNKLSATQLEKCIKREVQHPESFYLTVPKEHPVNAESKNTSGSEKQEADYFQLTSVVIKADIDVAKTMIYYGDARTIQEEEMAYPCDLVQAMVERVKSMHSDAILTIQDIYNSIWDTMDNIVRKSIQLEHFMQSQDTSIEAVFNSVLSNVYNKSNKRLLNEIRDYHKTPHASDVTPKAEKVSAAQLVKLLDCEYSDLRLLTNICSITSPSIRGAMGF</sequence>
<keyword evidence="2" id="KW-1185">Reference proteome</keyword>
<proteinExistence type="predicted"/>
<dbReference type="WBParaSite" id="Pan_g22569.t1">
    <property type="protein sequence ID" value="Pan_g22569.t1"/>
    <property type="gene ID" value="Pan_g22569"/>
</dbReference>
<dbReference type="Proteomes" id="UP000492821">
    <property type="component" value="Unassembled WGS sequence"/>
</dbReference>